<evidence type="ECO:0000256" key="1">
    <source>
        <dbReference type="SAM" id="MobiDB-lite"/>
    </source>
</evidence>
<keyword evidence="3" id="KW-1185">Reference proteome</keyword>
<accession>A0A9D4Z407</accession>
<organism evidence="2 3">
    <name type="scientific">Adiantum capillus-veneris</name>
    <name type="common">Maidenhair fern</name>
    <dbReference type="NCBI Taxonomy" id="13818"/>
    <lineage>
        <taxon>Eukaryota</taxon>
        <taxon>Viridiplantae</taxon>
        <taxon>Streptophyta</taxon>
        <taxon>Embryophyta</taxon>
        <taxon>Tracheophyta</taxon>
        <taxon>Polypodiopsida</taxon>
        <taxon>Polypodiidae</taxon>
        <taxon>Polypodiales</taxon>
        <taxon>Pteridineae</taxon>
        <taxon>Pteridaceae</taxon>
        <taxon>Vittarioideae</taxon>
        <taxon>Adiantum</taxon>
    </lineage>
</organism>
<feature type="compositionally biased region" description="Acidic residues" evidence="1">
    <location>
        <begin position="234"/>
        <end position="306"/>
    </location>
</feature>
<dbReference type="AlphaFoldDB" id="A0A9D4Z407"/>
<reference evidence="2" key="1">
    <citation type="submission" date="2021-01" db="EMBL/GenBank/DDBJ databases">
        <title>Adiantum capillus-veneris genome.</title>
        <authorList>
            <person name="Fang Y."/>
            <person name="Liao Q."/>
        </authorList>
    </citation>
    <scope>NUCLEOTIDE SEQUENCE</scope>
    <source>
        <strain evidence="2">H3</strain>
        <tissue evidence="2">Leaf</tissue>
    </source>
</reference>
<feature type="region of interest" description="Disordered" evidence="1">
    <location>
        <begin position="176"/>
        <end position="197"/>
    </location>
</feature>
<comment type="caution">
    <text evidence="2">The sequence shown here is derived from an EMBL/GenBank/DDBJ whole genome shotgun (WGS) entry which is preliminary data.</text>
</comment>
<gene>
    <name evidence="2" type="ORF">GOP47_0024850</name>
</gene>
<name>A0A9D4Z407_ADICA</name>
<evidence type="ECO:0000313" key="3">
    <source>
        <dbReference type="Proteomes" id="UP000886520"/>
    </source>
</evidence>
<proteinExistence type="predicted"/>
<protein>
    <submittedName>
        <fullName evidence="2">Uncharacterized protein</fullName>
    </submittedName>
</protein>
<feature type="region of interest" description="Disordered" evidence="1">
    <location>
        <begin position="230"/>
        <end position="314"/>
    </location>
</feature>
<dbReference type="EMBL" id="JABFUD020000024">
    <property type="protein sequence ID" value="KAI5060430.1"/>
    <property type="molecule type" value="Genomic_DNA"/>
</dbReference>
<dbReference type="Proteomes" id="UP000886520">
    <property type="component" value="Chromosome 24"/>
</dbReference>
<evidence type="ECO:0000313" key="2">
    <source>
        <dbReference type="EMBL" id="KAI5060430.1"/>
    </source>
</evidence>
<sequence length="314" mass="34354">MIAAFLTSKISNFGGEALFSRSDVECVRWSCAGPACQSKPYFSLLRLQLGTTRLLAGDLHFTLPSLLLSRLGFSSSFLSASVCLRVQTLAFVFPLEFYNVIIILIHSSVSIAMATPNTQTVVLQNAFLPVVLQSFLADICSKALLTLVQSGCVLKGSCGTSTMTCMTNCRHHGESRHTEGIQKCTTGSISSDSDEENASEKCTASILNHIPAPELAGRVSRHHFSEWLLVAKNEDDEEEDDDEDEDDDDDEEGDDDDEGDDEEGDDDEEGAEGEGEEGEGDDDEDEADDDEDEEDDDEEDDDDEDESPPKKLKK</sequence>